<dbReference type="Proteomes" id="UP000253845">
    <property type="component" value="Unassembled WGS sequence"/>
</dbReference>
<organism evidence="2 3">
    <name type="scientific">Aspergillus niger ATCC 13496</name>
    <dbReference type="NCBI Taxonomy" id="1353008"/>
    <lineage>
        <taxon>Eukaryota</taxon>
        <taxon>Fungi</taxon>
        <taxon>Dikarya</taxon>
        <taxon>Ascomycota</taxon>
        <taxon>Pezizomycotina</taxon>
        <taxon>Eurotiomycetes</taxon>
        <taxon>Eurotiomycetidae</taxon>
        <taxon>Eurotiales</taxon>
        <taxon>Aspergillaceae</taxon>
        <taxon>Aspergillus</taxon>
        <taxon>Aspergillus subgen. Circumdati</taxon>
    </lineage>
</organism>
<dbReference type="EMBL" id="KZ851934">
    <property type="protein sequence ID" value="RDH17019.1"/>
    <property type="molecule type" value="Genomic_DNA"/>
</dbReference>
<feature type="compositionally biased region" description="Basic and acidic residues" evidence="1">
    <location>
        <begin position="222"/>
        <end position="242"/>
    </location>
</feature>
<name>A0A370BU35_ASPNG</name>
<evidence type="ECO:0000313" key="3">
    <source>
        <dbReference type="Proteomes" id="UP000253845"/>
    </source>
</evidence>
<evidence type="ECO:0000256" key="1">
    <source>
        <dbReference type="SAM" id="MobiDB-lite"/>
    </source>
</evidence>
<gene>
    <name evidence="2" type="ORF">M747DRAFT_317525</name>
</gene>
<accession>A0A370BU35</accession>
<feature type="region of interest" description="Disordered" evidence="1">
    <location>
        <begin position="72"/>
        <end position="116"/>
    </location>
</feature>
<dbReference type="VEuPathDB" id="FungiDB:M747DRAFT_317525"/>
<evidence type="ECO:0000313" key="2">
    <source>
        <dbReference type="EMBL" id="RDH17019.1"/>
    </source>
</evidence>
<dbReference type="AlphaFoldDB" id="A0A370BU35"/>
<feature type="region of interest" description="Disordered" evidence="1">
    <location>
        <begin position="219"/>
        <end position="247"/>
    </location>
</feature>
<feature type="region of interest" description="Disordered" evidence="1">
    <location>
        <begin position="573"/>
        <end position="596"/>
    </location>
</feature>
<reference evidence="2 3" key="1">
    <citation type="submission" date="2018-07" db="EMBL/GenBank/DDBJ databases">
        <title>Section-level genome sequencing of Aspergillus section Nigri to investigate inter- and intra-species variation.</title>
        <authorList>
            <consortium name="DOE Joint Genome Institute"/>
            <person name="Vesth T.C."/>
            <person name="Nybo J.L."/>
            <person name="Theobald S."/>
            <person name="Frisvad J.C."/>
            <person name="Larsen T.O."/>
            <person name="Nielsen K.F."/>
            <person name="Hoof J.B."/>
            <person name="Brandl J."/>
            <person name="Salamov A."/>
            <person name="Riley R."/>
            <person name="Gladden J.M."/>
            <person name="Phatale P."/>
            <person name="Nielsen M.T."/>
            <person name="Lyhne E.K."/>
            <person name="Kogle M.E."/>
            <person name="Strasser K."/>
            <person name="McDonnell E."/>
            <person name="Barry K."/>
            <person name="Clum A."/>
            <person name="Chen C."/>
            <person name="Nolan M."/>
            <person name="Sandor L."/>
            <person name="Kuo A."/>
            <person name="Lipzen A."/>
            <person name="Hainaut M."/>
            <person name="Drula E."/>
            <person name="Tsang A."/>
            <person name="Magnuson J.K."/>
            <person name="Henrissat B."/>
            <person name="Wiebenga A."/>
            <person name="Simmons B.A."/>
            <person name="Makela M.R."/>
            <person name="De vries R.P."/>
            <person name="Grigoriev I.V."/>
            <person name="Mortensen U.H."/>
            <person name="Baker S.E."/>
            <person name="Andersen M.R."/>
        </authorList>
    </citation>
    <scope>NUCLEOTIDE SEQUENCE [LARGE SCALE GENOMIC DNA]</scope>
    <source>
        <strain evidence="2 3">ATCC 13496</strain>
    </source>
</reference>
<sequence length="607" mass="67480">MHSRYRSIVALIDPEGGNEGCPRKGEERQVCGQEMDLRLLQRLAAQRAPEEEDASKEFRRCNVLAVLAKRRAGKKAQPQRVNDDSQGKRGGRAAPGGRETLSPTNPAKPRPTLSFSSPNPCMLRFLRLRDAGQYQYLGILYAPVNTQPSCYLLVGNYRQAKTPSWREEAPSHKGLEKRVTGFVTSRFHPWGKPAPKYKKQKTMRHFGGWLPRRANLDLTNPSKERLSDKEGGYSMRRNEPPRGQDSAGARAGIIAARAATVVCGKVALPTVGAGNARVPRRSYLFRLIRSVAAPGIHTTHHHPTYSIHSTPNQTNMLGLNLVVPDPESDGLGPVTLSQSEAVVTSTVGASRVMPMMRARTTNLPACYRHHWELRTNCKRSLDDSIPRLAMGQAGGFHVFNLPRSPLKPSSCLPPGNSTVIIPGMVTQAFPTRKAQHVQRVAVMESVRGKKEAGKPIGIGLIVSGRMETRKREKKQYGDDDQIHARWQSNWDKRLQVLGQASCDSGITPTQCHGCSGRCSFPQSQQPICASREFLSEGSSSMTANTDSPHLDREQDTRYMLLMYTYVPNTSGICATRPRSQDRNRLSANKLRPSTERKNRIRNINYIQ</sequence>
<protein>
    <submittedName>
        <fullName evidence="2">Uncharacterized protein</fullName>
    </submittedName>
</protein>
<proteinExistence type="predicted"/>